<dbReference type="AlphaFoldDB" id="A0A640S159"/>
<name>A0A640S159_9ACTN</name>
<proteinExistence type="predicted"/>
<dbReference type="Proteomes" id="UP000435837">
    <property type="component" value="Unassembled WGS sequence"/>
</dbReference>
<feature type="compositionally biased region" description="Basic and acidic residues" evidence="1">
    <location>
        <begin position="44"/>
        <end position="61"/>
    </location>
</feature>
<evidence type="ECO:0000256" key="1">
    <source>
        <dbReference type="SAM" id="MobiDB-lite"/>
    </source>
</evidence>
<organism evidence="2 3">
    <name type="scientific">Streptomyces caniferus</name>
    <dbReference type="NCBI Taxonomy" id="285557"/>
    <lineage>
        <taxon>Bacteria</taxon>
        <taxon>Bacillati</taxon>
        <taxon>Actinomycetota</taxon>
        <taxon>Actinomycetes</taxon>
        <taxon>Kitasatosporales</taxon>
        <taxon>Streptomycetaceae</taxon>
        <taxon>Streptomyces</taxon>
    </lineage>
</organism>
<reference evidence="2 3" key="1">
    <citation type="submission" date="2019-12" db="EMBL/GenBank/DDBJ databases">
        <title>Whole genome shotgun sequence of Streptomyces caniferus NBRC 15389.</title>
        <authorList>
            <person name="Ichikawa N."/>
            <person name="Kimura A."/>
            <person name="Kitahashi Y."/>
            <person name="Komaki H."/>
            <person name="Tamura T."/>
        </authorList>
    </citation>
    <scope>NUCLEOTIDE SEQUENCE [LARGE SCALE GENOMIC DNA]</scope>
    <source>
        <strain evidence="2 3">NBRC 15389</strain>
    </source>
</reference>
<accession>A0A640S159</accession>
<gene>
    <name evidence="2" type="ORF">Scani_09420</name>
</gene>
<dbReference type="EMBL" id="BLIN01000002">
    <property type="protein sequence ID" value="GFE04674.1"/>
    <property type="molecule type" value="Genomic_DNA"/>
</dbReference>
<sequence>MKAAVRTTASAIQRLRPAARAAVSAVSWAVGTGVVMTSLQWNRYGRERRPEPVARRAREPELPAASGGRASDVTDPRSGIGQLRS</sequence>
<evidence type="ECO:0000313" key="3">
    <source>
        <dbReference type="Proteomes" id="UP000435837"/>
    </source>
</evidence>
<evidence type="ECO:0000313" key="2">
    <source>
        <dbReference type="EMBL" id="GFE04674.1"/>
    </source>
</evidence>
<feature type="region of interest" description="Disordered" evidence="1">
    <location>
        <begin position="44"/>
        <end position="85"/>
    </location>
</feature>
<protein>
    <submittedName>
        <fullName evidence="2">Uncharacterized protein</fullName>
    </submittedName>
</protein>
<comment type="caution">
    <text evidence="2">The sequence shown here is derived from an EMBL/GenBank/DDBJ whole genome shotgun (WGS) entry which is preliminary data.</text>
</comment>